<feature type="domain" description="Transcription regulator AsnC/Lrp ligand binding" evidence="1">
    <location>
        <begin position="75"/>
        <end position="140"/>
    </location>
</feature>
<dbReference type="InterPro" id="IPR019887">
    <property type="entry name" value="Tscrpt_reg_AsnC/Lrp_C"/>
</dbReference>
<evidence type="ECO:0000313" key="3">
    <source>
        <dbReference type="Proteomes" id="UP000294743"/>
    </source>
</evidence>
<dbReference type="GO" id="GO:0043565">
    <property type="term" value="F:sequence-specific DNA binding"/>
    <property type="evidence" value="ECO:0007669"/>
    <property type="project" value="TreeGrafter"/>
</dbReference>
<dbReference type="InterPro" id="IPR036388">
    <property type="entry name" value="WH-like_DNA-bd_sf"/>
</dbReference>
<dbReference type="GO" id="GO:0005829">
    <property type="term" value="C:cytosol"/>
    <property type="evidence" value="ECO:0007669"/>
    <property type="project" value="TreeGrafter"/>
</dbReference>
<organism evidence="2 3">
    <name type="scientific">Breznakia blatticola</name>
    <dbReference type="NCBI Taxonomy" id="1754012"/>
    <lineage>
        <taxon>Bacteria</taxon>
        <taxon>Bacillati</taxon>
        <taxon>Bacillota</taxon>
        <taxon>Erysipelotrichia</taxon>
        <taxon>Erysipelotrichales</taxon>
        <taxon>Erysipelotrichaceae</taxon>
        <taxon>Breznakia</taxon>
    </lineage>
</organism>
<keyword evidence="2" id="KW-0238">DNA-binding</keyword>
<dbReference type="Gene3D" id="1.10.10.10">
    <property type="entry name" value="Winged helix-like DNA-binding domain superfamily/Winged helix DNA-binding domain"/>
    <property type="match status" value="1"/>
</dbReference>
<dbReference type="RefSeq" id="WP_134167760.1">
    <property type="nucleotide sequence ID" value="NZ_SODD01000003.1"/>
</dbReference>
<dbReference type="PANTHER" id="PTHR30154">
    <property type="entry name" value="LEUCINE-RESPONSIVE REGULATORY PROTEIN"/>
    <property type="match status" value="1"/>
</dbReference>
<dbReference type="AlphaFoldDB" id="A0A4R8A7B9"/>
<dbReference type="GO" id="GO:0043200">
    <property type="term" value="P:response to amino acid"/>
    <property type="evidence" value="ECO:0007669"/>
    <property type="project" value="TreeGrafter"/>
</dbReference>
<dbReference type="SUPFAM" id="SSF54909">
    <property type="entry name" value="Dimeric alpha+beta barrel"/>
    <property type="match status" value="1"/>
</dbReference>
<dbReference type="Pfam" id="PF01037">
    <property type="entry name" value="AsnC_trans_reg"/>
    <property type="match status" value="1"/>
</dbReference>
<dbReference type="InterPro" id="IPR011008">
    <property type="entry name" value="Dimeric_a/b-barrel"/>
</dbReference>
<reference evidence="2 3" key="1">
    <citation type="submission" date="2019-03" db="EMBL/GenBank/DDBJ databases">
        <title>Genomic Encyclopedia of Type Strains, Phase IV (KMG-IV): sequencing the most valuable type-strain genomes for metagenomic binning, comparative biology and taxonomic classification.</title>
        <authorList>
            <person name="Goeker M."/>
        </authorList>
    </citation>
    <scope>NUCLEOTIDE SEQUENCE [LARGE SCALE GENOMIC DNA]</scope>
    <source>
        <strain evidence="2 3">DSM 28867</strain>
    </source>
</reference>
<dbReference type="OrthoDB" id="66249at2"/>
<gene>
    <name evidence="2" type="ORF">EDD63_10315</name>
</gene>
<proteinExistence type="predicted"/>
<protein>
    <submittedName>
        <fullName evidence="2">DNA-binding Lrp family transcriptional regulator</fullName>
    </submittedName>
</protein>
<dbReference type="Gene3D" id="3.30.70.920">
    <property type="match status" value="1"/>
</dbReference>
<dbReference type="InterPro" id="IPR019888">
    <property type="entry name" value="Tscrpt_reg_AsnC-like"/>
</dbReference>
<accession>A0A4R8A7B9</accession>
<evidence type="ECO:0000313" key="2">
    <source>
        <dbReference type="EMBL" id="TDW25728.1"/>
    </source>
</evidence>
<keyword evidence="3" id="KW-1185">Reference proteome</keyword>
<name>A0A4R8A7B9_9FIRM</name>
<comment type="caution">
    <text evidence="2">The sequence shown here is derived from an EMBL/GenBank/DDBJ whole genome shotgun (WGS) entry which is preliminary data.</text>
</comment>
<dbReference type="EMBL" id="SODD01000003">
    <property type="protein sequence ID" value="TDW25728.1"/>
    <property type="molecule type" value="Genomic_DNA"/>
</dbReference>
<sequence>MNDLELLQLLAANAKYNTEDLAVILQTDLQDVEQRIAALEQKKIICGYHTIINWDKTSEEQVTSIIYCDAIPERDHGYDNIAKKIYNYPEVESMYLTSGKSDFIIMIHGQTMKEVASFVATKLACIEGITSTSTLFVLQTYKTSGVIMKDEETVSERLVVTP</sequence>
<dbReference type="PANTHER" id="PTHR30154:SF34">
    <property type="entry name" value="TRANSCRIPTIONAL REGULATOR AZLB"/>
    <property type="match status" value="1"/>
</dbReference>
<dbReference type="SUPFAM" id="SSF46785">
    <property type="entry name" value="Winged helix' DNA-binding domain"/>
    <property type="match status" value="1"/>
</dbReference>
<dbReference type="SMART" id="SM00344">
    <property type="entry name" value="HTH_ASNC"/>
    <property type="match status" value="1"/>
</dbReference>
<dbReference type="InterPro" id="IPR036390">
    <property type="entry name" value="WH_DNA-bd_sf"/>
</dbReference>
<evidence type="ECO:0000259" key="1">
    <source>
        <dbReference type="Pfam" id="PF01037"/>
    </source>
</evidence>
<dbReference type="Proteomes" id="UP000294743">
    <property type="component" value="Unassembled WGS sequence"/>
</dbReference>